<dbReference type="InterPro" id="IPR013783">
    <property type="entry name" value="Ig-like_fold"/>
</dbReference>
<comment type="caution">
    <text evidence="7">The sequence shown here is derived from an EMBL/GenBank/DDBJ whole genome shotgun (WGS) entry which is preliminary data.</text>
</comment>
<dbReference type="InterPro" id="IPR003598">
    <property type="entry name" value="Ig_sub2"/>
</dbReference>
<evidence type="ECO:0000256" key="1">
    <source>
        <dbReference type="ARBA" id="ARBA00022729"/>
    </source>
</evidence>
<keyword evidence="4" id="KW-0393">Immunoglobulin domain</keyword>
<feature type="region of interest" description="Disordered" evidence="5">
    <location>
        <begin position="1250"/>
        <end position="1282"/>
    </location>
</feature>
<feature type="domain" description="Ig-like" evidence="6">
    <location>
        <begin position="532"/>
        <end position="616"/>
    </location>
</feature>
<dbReference type="FunFam" id="2.60.40.10:FF:000107">
    <property type="entry name" value="Myosin, light chain kinase a"/>
    <property type="match status" value="1"/>
</dbReference>
<dbReference type="PROSITE" id="PS50835">
    <property type="entry name" value="IG_LIKE"/>
    <property type="match status" value="12"/>
</dbReference>
<feature type="domain" description="Ig-like" evidence="6">
    <location>
        <begin position="442"/>
        <end position="530"/>
    </location>
</feature>
<dbReference type="FunFam" id="2.60.40.10:FF:000032">
    <property type="entry name" value="palladin isoform X1"/>
    <property type="match status" value="3"/>
</dbReference>
<dbReference type="SMART" id="SM00408">
    <property type="entry name" value="IGc2"/>
    <property type="match status" value="12"/>
</dbReference>
<keyword evidence="2" id="KW-0677">Repeat</keyword>
<keyword evidence="3" id="KW-1015">Disulfide bond</keyword>
<dbReference type="GO" id="GO:0007156">
    <property type="term" value="P:homophilic cell adhesion via plasma membrane adhesion molecules"/>
    <property type="evidence" value="ECO:0007669"/>
    <property type="project" value="TreeGrafter"/>
</dbReference>
<feature type="domain" description="Ig-like" evidence="6">
    <location>
        <begin position="872"/>
        <end position="956"/>
    </location>
</feature>
<feature type="domain" description="Ig-like" evidence="6">
    <location>
        <begin position="715"/>
        <end position="800"/>
    </location>
</feature>
<sequence>QSNSDEISSIEWIKDNRPVDLGSGNIKILSDGRRLSFNSVTTADTGAYSCVAQNRAGETAADFFLDILSVPTIDSAKVDLFPRANLGHPITIECPVGGHPFPAIRWQLNGVDVVESDTVKLSPDGQAIEIIAVSQKDAGRWTCLVENDAGSAEQDFTLDVWLPPTVRVTSVNSSVRAIGESIVLLCNATGNPAPVLTWNKGGLPIVSSPDGARISQKGARLDIPHLGKDDVGDYTCAARNEAGSAEASVHVDVLVPPSINRNNIDMAPKLPSGQTLTLTCDVSGKPTPQIKWFINDTTEISASTGSITIGPDSKYIQIANISLADRGHYSCVTENTAGNDTLIYNVQIVQSPVIANGGTSQVIEGEVARLECDADGVPTPVITWLRNGLRIESGVSDRYAAGDKSLSILEARSPDSGLYVCQATNEAGSSQQAYTLEVLVKPSIYSTSPNETSVPAKSTFSLKCGSRGYPEPAILWYIDETVIVQNDIYSIDEEGTLTVKGAPKKHQLFRCTATNEAGEAAIEYSVRSISPPTVTKEGLVTQNTTEGTAVLLHCGIDGDSAEIVWTKDGSRLNPTAGITFTEDRSAVNIASAKLSDQGAYVCKAKNAAGEAEMKIQMFVGIPPRVSDQPQHVIVKKGETAELWCEATGVPQPHITWYKDDIKITETAVDKTTETRKATAIFPDVGLEHAAVYTCKAENWAGTSYKEIGLVVLTAPVITPEKENVTAELRKEVYLNCNASGIPEPVISWVRPPNVEIVNNEKYELMGTTLAIRNVIEDDAGFYHCIAKSQAGQALGTRSVIIPGAEAREPEFIWVECDEAGKPIKTSMVQSRGDVPGGELEHWGHENAEPSQIPIKCLPGSPRASRNPIGGLPRFLHTPVSQNVKLGSVFELFCSAIGEPVPVIYWTKDGQFLNETGFREYNSILRINMTNSDEPLGEYICHAKNDVGEIHSGAMIDAGEEETTTTTEAPTRVKRIAVLRCWNGRVADPRSIQWLLDDTPINRNSPLDVFHVMNNGSLVVFVTDQNEADLALYTCKVRNRRRPNDVTMMEVDDQSPTVYISPEDVLHTRQGSRAMLDCELEGEPLTTRIEWLKDGMRVEQDANFQVLANNSLVITNVDESDAGKYVCRAETLLGSTFDDVELIVEEDNGADVSVLEGYEGRERSGALRVTLPPFEDGHEIDIKVDKLDPHADISKSFATSSIQTAGLEDDVETYDRVANYRFETGEQVSVGQKAVRDKNGYIRVKTKIDGKLPKQTSPDKARIHDSSLDLTEPEPGVIHGRGTGKMKFDNYSIGVK</sequence>
<dbReference type="Gene3D" id="2.40.155.10">
    <property type="entry name" value="Green fluorescent protein"/>
    <property type="match status" value="1"/>
</dbReference>
<dbReference type="Pfam" id="PF13927">
    <property type="entry name" value="Ig_3"/>
    <property type="match status" value="2"/>
</dbReference>
<evidence type="ECO:0000259" key="6">
    <source>
        <dbReference type="PROSITE" id="PS50835"/>
    </source>
</evidence>
<accession>A0AAN4YX34</accession>
<dbReference type="FunFam" id="2.60.40.10:FF:000503">
    <property type="entry name" value="Hemicentin 1"/>
    <property type="match status" value="1"/>
</dbReference>
<dbReference type="GO" id="GO:0005886">
    <property type="term" value="C:plasma membrane"/>
    <property type="evidence" value="ECO:0007669"/>
    <property type="project" value="TreeGrafter"/>
</dbReference>
<reference evidence="8" key="1">
    <citation type="submission" date="2022-10" db="EMBL/GenBank/DDBJ databases">
        <title>Genome assembly of Pristionchus species.</title>
        <authorList>
            <person name="Yoshida K."/>
            <person name="Sommer R.J."/>
        </authorList>
    </citation>
    <scope>NUCLEOTIDE SEQUENCE [LARGE SCALE GENOMIC DNA]</scope>
    <source>
        <strain evidence="8">RS5460</strain>
    </source>
</reference>
<feature type="domain" description="Ig-like" evidence="6">
    <location>
        <begin position="1"/>
        <end position="66"/>
    </location>
</feature>
<dbReference type="SUPFAM" id="SSF48726">
    <property type="entry name" value="Immunoglobulin"/>
    <property type="match status" value="12"/>
</dbReference>
<feature type="domain" description="Ig-like" evidence="6">
    <location>
        <begin position="1055"/>
        <end position="1144"/>
    </location>
</feature>
<evidence type="ECO:0000313" key="8">
    <source>
        <dbReference type="Proteomes" id="UP001328107"/>
    </source>
</evidence>
<evidence type="ECO:0000256" key="4">
    <source>
        <dbReference type="ARBA" id="ARBA00023319"/>
    </source>
</evidence>
<evidence type="ECO:0000256" key="3">
    <source>
        <dbReference type="ARBA" id="ARBA00023157"/>
    </source>
</evidence>
<dbReference type="Proteomes" id="UP001328107">
    <property type="component" value="Unassembled WGS sequence"/>
</dbReference>
<keyword evidence="8" id="KW-1185">Reference proteome</keyword>
<dbReference type="SMART" id="SM00409">
    <property type="entry name" value="IG"/>
    <property type="match status" value="11"/>
</dbReference>
<protein>
    <recommendedName>
        <fullName evidence="6">Ig-like domain-containing protein</fullName>
    </recommendedName>
</protein>
<dbReference type="EMBL" id="BTRK01000001">
    <property type="protein sequence ID" value="GMR30016.1"/>
    <property type="molecule type" value="Genomic_DNA"/>
</dbReference>
<dbReference type="InterPro" id="IPR013098">
    <property type="entry name" value="Ig_I-set"/>
</dbReference>
<dbReference type="InterPro" id="IPR036179">
    <property type="entry name" value="Ig-like_dom_sf"/>
</dbReference>
<name>A0AAN4YX34_9BILA</name>
<dbReference type="Pfam" id="PF07679">
    <property type="entry name" value="I-set"/>
    <property type="match status" value="9"/>
</dbReference>
<dbReference type="PANTHER" id="PTHR45080">
    <property type="entry name" value="CONTACTIN 5"/>
    <property type="match status" value="1"/>
</dbReference>
<feature type="compositionally biased region" description="Basic and acidic residues" evidence="5">
    <location>
        <begin position="1250"/>
        <end position="1266"/>
    </location>
</feature>
<feature type="domain" description="Ig-like" evidence="6">
    <location>
        <begin position="71"/>
        <end position="159"/>
    </location>
</feature>
<keyword evidence="1" id="KW-0732">Signal</keyword>
<dbReference type="InterPro" id="IPR050958">
    <property type="entry name" value="Cell_Adh-Cytoskel_Orgn"/>
</dbReference>
<dbReference type="CDD" id="cd00096">
    <property type="entry name" value="Ig"/>
    <property type="match status" value="3"/>
</dbReference>
<feature type="non-terminal residue" evidence="7">
    <location>
        <position position="1295"/>
    </location>
</feature>
<feature type="domain" description="Ig-like" evidence="6">
    <location>
        <begin position="164"/>
        <end position="252"/>
    </location>
</feature>
<feature type="domain" description="Ig-like" evidence="6">
    <location>
        <begin position="352"/>
        <end position="437"/>
    </location>
</feature>
<evidence type="ECO:0000256" key="2">
    <source>
        <dbReference type="ARBA" id="ARBA00022737"/>
    </source>
</evidence>
<dbReference type="PANTHER" id="PTHR45080:SF8">
    <property type="entry name" value="IG-LIKE DOMAIN-CONTAINING PROTEIN"/>
    <property type="match status" value="1"/>
</dbReference>
<gene>
    <name evidence="7" type="ORF">PMAYCL1PPCAC_00211</name>
</gene>
<evidence type="ECO:0000256" key="5">
    <source>
        <dbReference type="SAM" id="MobiDB-lite"/>
    </source>
</evidence>
<feature type="domain" description="Ig-like" evidence="6">
    <location>
        <begin position="257"/>
        <end position="347"/>
    </location>
</feature>
<dbReference type="InterPro" id="IPR009017">
    <property type="entry name" value="GFP"/>
</dbReference>
<proteinExistence type="predicted"/>
<dbReference type="Gene3D" id="2.60.40.10">
    <property type="entry name" value="Immunoglobulins"/>
    <property type="match status" value="11"/>
</dbReference>
<feature type="non-terminal residue" evidence="7">
    <location>
        <position position="1"/>
    </location>
</feature>
<feature type="domain" description="Ig-like" evidence="6">
    <location>
        <begin position="623"/>
        <end position="708"/>
    </location>
</feature>
<organism evidence="7 8">
    <name type="scientific">Pristionchus mayeri</name>
    <dbReference type="NCBI Taxonomy" id="1317129"/>
    <lineage>
        <taxon>Eukaryota</taxon>
        <taxon>Metazoa</taxon>
        <taxon>Ecdysozoa</taxon>
        <taxon>Nematoda</taxon>
        <taxon>Chromadorea</taxon>
        <taxon>Rhabditida</taxon>
        <taxon>Rhabditina</taxon>
        <taxon>Diplogasteromorpha</taxon>
        <taxon>Diplogasteroidea</taxon>
        <taxon>Neodiplogasteridae</taxon>
        <taxon>Pristionchus</taxon>
    </lineage>
</organism>
<feature type="domain" description="Ig-like" evidence="6">
    <location>
        <begin position="978"/>
        <end position="1046"/>
    </location>
</feature>
<dbReference type="InterPro" id="IPR007110">
    <property type="entry name" value="Ig-like_dom"/>
</dbReference>
<evidence type="ECO:0000313" key="7">
    <source>
        <dbReference type="EMBL" id="GMR30016.1"/>
    </source>
</evidence>
<dbReference type="InterPro" id="IPR003599">
    <property type="entry name" value="Ig_sub"/>
</dbReference>